<accession>A0A3N2PJV2</accession>
<reference evidence="2 3" key="1">
    <citation type="journal article" date="2018" name="Mol. Ecol.">
        <title>The obligate alkalophilic soda-lake fungus Sodiomyces alkalinus has shifted to a protein diet.</title>
        <authorList>
            <person name="Grum-Grzhimaylo A.A."/>
            <person name="Falkoski D.L."/>
            <person name="van den Heuvel J."/>
            <person name="Valero-Jimenez C.A."/>
            <person name="Min B."/>
            <person name="Choi I.G."/>
            <person name="Lipzen A."/>
            <person name="Daum C.G."/>
            <person name="Aanen D.K."/>
            <person name="Tsang A."/>
            <person name="Henrissat B."/>
            <person name="Bilanenko E.N."/>
            <person name="de Vries R.P."/>
            <person name="van Kan J.A.L."/>
            <person name="Grigoriev I.V."/>
            <person name="Debets A.J.M."/>
        </authorList>
    </citation>
    <scope>NUCLEOTIDE SEQUENCE [LARGE SCALE GENOMIC DNA]</scope>
    <source>
        <strain evidence="2 3">F11</strain>
    </source>
</reference>
<keyword evidence="3" id="KW-1185">Reference proteome</keyword>
<protein>
    <submittedName>
        <fullName evidence="2">Uncharacterized protein</fullName>
    </submittedName>
</protein>
<dbReference type="AlphaFoldDB" id="A0A3N2PJV2"/>
<proteinExistence type="predicted"/>
<gene>
    <name evidence="2" type="ORF">SODALDRAFT_329462</name>
</gene>
<evidence type="ECO:0000313" key="3">
    <source>
        <dbReference type="Proteomes" id="UP000272025"/>
    </source>
</evidence>
<dbReference type="Proteomes" id="UP000272025">
    <property type="component" value="Unassembled WGS sequence"/>
</dbReference>
<name>A0A3N2PJV2_SODAK</name>
<evidence type="ECO:0000256" key="1">
    <source>
        <dbReference type="SAM" id="MobiDB-lite"/>
    </source>
</evidence>
<dbReference type="EMBL" id="ML119064">
    <property type="protein sequence ID" value="ROT34812.1"/>
    <property type="molecule type" value="Genomic_DNA"/>
</dbReference>
<dbReference type="OrthoDB" id="5427526at2759"/>
<feature type="region of interest" description="Disordered" evidence="1">
    <location>
        <begin position="7"/>
        <end position="41"/>
    </location>
</feature>
<organism evidence="2 3">
    <name type="scientific">Sodiomyces alkalinus (strain CBS 110278 / VKM F-3762 / F11)</name>
    <name type="common">Alkaliphilic filamentous fungus</name>
    <dbReference type="NCBI Taxonomy" id="1314773"/>
    <lineage>
        <taxon>Eukaryota</taxon>
        <taxon>Fungi</taxon>
        <taxon>Dikarya</taxon>
        <taxon>Ascomycota</taxon>
        <taxon>Pezizomycotina</taxon>
        <taxon>Sordariomycetes</taxon>
        <taxon>Hypocreomycetidae</taxon>
        <taxon>Glomerellales</taxon>
        <taxon>Plectosphaerellaceae</taxon>
        <taxon>Sodiomyces</taxon>
    </lineage>
</organism>
<dbReference type="RefSeq" id="XP_028462618.1">
    <property type="nucleotide sequence ID" value="XM_028610951.1"/>
</dbReference>
<dbReference type="GeneID" id="39579429"/>
<sequence length="375" mass="40654">MDAFLHFSTLPSSPHGRTQSRSSPNNTVTASGNRQGSLDLNDFSSSDVAVETGIGNLADELADAFSDSGDEDGCFEDEVPAEHCNEDGLGEDVCRCREVSERACPICVADNGQYVAAEMPALGNLSPTRRCHRRRRSDSKGGEYCSEIEPDSLETMPGLISEMNAVEALAQQGTGNNGSPADGVLERLTDSLRDLGSQTGVEGSAARLITAHAALTTHLEHQTRQMQSLTFPILSPLVPPPHPDVLDDLLPLFVELSECMPRPATQAYDSLTALHSLTSDLIGNLRYLSDTLHMCRQTTTIAARRLKSAKDLVAELKRESDLRKEGELWLSRGNWSERLQKRECASVCGEVVGGFEELCNGWRTRLLDQAASAPA</sequence>
<evidence type="ECO:0000313" key="2">
    <source>
        <dbReference type="EMBL" id="ROT34812.1"/>
    </source>
</evidence>
<feature type="compositionally biased region" description="Polar residues" evidence="1">
    <location>
        <begin position="9"/>
        <end position="41"/>
    </location>
</feature>